<evidence type="ECO:0000313" key="4">
    <source>
        <dbReference type="Proteomes" id="UP001295444"/>
    </source>
</evidence>
<dbReference type="PANTHER" id="PTHR23093:SF16">
    <property type="entry name" value="FAM194 C-TERMINAL DOMAIN-CONTAINING PROTEIN"/>
    <property type="match status" value="1"/>
</dbReference>
<protein>
    <recommendedName>
        <fullName evidence="2">FAM194 C-terminal domain-containing protein</fullName>
    </recommendedName>
</protein>
<gene>
    <name evidence="3" type="ORF">PECUL_23A044692</name>
</gene>
<reference evidence="3" key="1">
    <citation type="submission" date="2022-03" db="EMBL/GenBank/DDBJ databases">
        <authorList>
            <person name="Alioto T."/>
            <person name="Alioto T."/>
            <person name="Gomez Garrido J."/>
        </authorList>
    </citation>
    <scope>NUCLEOTIDE SEQUENCE</scope>
</reference>
<keyword evidence="4" id="KW-1185">Reference proteome</keyword>
<accession>A0AAD1RUY6</accession>
<organism evidence="3 4">
    <name type="scientific">Pelobates cultripes</name>
    <name type="common">Western spadefoot toad</name>
    <dbReference type="NCBI Taxonomy" id="61616"/>
    <lineage>
        <taxon>Eukaryota</taxon>
        <taxon>Metazoa</taxon>
        <taxon>Chordata</taxon>
        <taxon>Craniata</taxon>
        <taxon>Vertebrata</taxon>
        <taxon>Euteleostomi</taxon>
        <taxon>Amphibia</taxon>
        <taxon>Batrachia</taxon>
        <taxon>Anura</taxon>
        <taxon>Pelobatoidea</taxon>
        <taxon>Pelobatidae</taxon>
        <taxon>Pelobates</taxon>
    </lineage>
</organism>
<feature type="compositionally biased region" description="Low complexity" evidence="1">
    <location>
        <begin position="540"/>
        <end position="552"/>
    </location>
</feature>
<dbReference type="Pfam" id="PF14977">
    <property type="entry name" value="FAM194"/>
    <property type="match status" value="1"/>
</dbReference>
<evidence type="ECO:0000313" key="3">
    <source>
        <dbReference type="EMBL" id="CAH2277748.1"/>
    </source>
</evidence>
<dbReference type="InterPro" id="IPR029281">
    <property type="entry name" value="FAM194_C"/>
</dbReference>
<dbReference type="PANTHER" id="PTHR23093">
    <property type="entry name" value="SIMILAR TO CHROMOSOME 3 OPEN READING FRAME 20"/>
    <property type="match status" value="1"/>
</dbReference>
<feature type="compositionally biased region" description="Basic and acidic residues" evidence="1">
    <location>
        <begin position="63"/>
        <end position="84"/>
    </location>
</feature>
<feature type="domain" description="FAM194 C-terminal" evidence="2">
    <location>
        <begin position="298"/>
        <end position="375"/>
    </location>
</feature>
<dbReference type="Proteomes" id="UP001295444">
    <property type="component" value="Chromosome 03"/>
</dbReference>
<sequence>MASMMLSANPVYFYDQMKTRTIKRTKKIPEELPSDMKYMNINPRLANFINSINKNRKGTSTQAEKKQPPFPNEDKVQGEEKHPLLPEINSSNSPKNSMENLVQKVSQIQMDDDQFMSPFEDHKYVAPTLLHELGKLLFIFSQYEIIFPQGVVNVLNYSWKELIDGAVYIKRYWQSKKVASEISLLESESKPPGAGTAPHEKVDNAKNSKNKTNAALVDHGKEKGRQDVVQNKLPGNKSPQSFAPHLPVTISFSMSSRASESRGWIFHKTDTSSEMMEWKGLVTWALERLQLAQIQIKMFALQYNQIGGVMSDKEGEIVKEWQWPRKGKLSDPITLQVNENISVRIVGQFAITLIYKWQHETVRLSLSPLLEVPPPQLEDLGLLLTNEHFSSRTARELCKGIKKKGKDSKKNPKKATILSQLAKTLEIPENQISTLNDYSAATELHKIQRKVRNIVDDWMDHYRLALGIDSPHIKRMSEAPPKMSRRRKVQSAIVFPVTLSAPKPGTIKQTDTEDTSIESLLQERFRSAPAYIHMKRCDTPRSSTSPRPSSLRSLKKERTITESSLSKSVSNLPIINKSRLPTVTPGPLLSVEQNSENPWHMTCHACPVVLQNILLGQEGQMCRCSNHQVPYVTDLEYDKLINKTSCTDQITVVCVVSSLTSEENKSKDVLDELYEKMNRYRTMPCMQGRTDSFRLLKYDISSPNELTGHKNSLLVQRHNAAPGMILMYVRGKLLFANYIFNGYGRSLKDLHKQIAQTRSEYQMGYSLPNDFKFSHEGLQSYSSLNTVQAR</sequence>
<evidence type="ECO:0000256" key="1">
    <source>
        <dbReference type="SAM" id="MobiDB-lite"/>
    </source>
</evidence>
<dbReference type="AlphaFoldDB" id="A0AAD1RUY6"/>
<dbReference type="EMBL" id="OW240914">
    <property type="protein sequence ID" value="CAH2277748.1"/>
    <property type="molecule type" value="Genomic_DNA"/>
</dbReference>
<evidence type="ECO:0000259" key="2">
    <source>
        <dbReference type="Pfam" id="PF14977"/>
    </source>
</evidence>
<feature type="region of interest" description="Disordered" evidence="1">
    <location>
        <begin position="537"/>
        <end position="559"/>
    </location>
</feature>
<name>A0AAD1RUY6_PELCU</name>
<feature type="region of interest" description="Disordered" evidence="1">
    <location>
        <begin position="184"/>
        <end position="210"/>
    </location>
</feature>
<feature type="compositionally biased region" description="Polar residues" evidence="1">
    <location>
        <begin position="88"/>
        <end position="97"/>
    </location>
</feature>
<feature type="region of interest" description="Disordered" evidence="1">
    <location>
        <begin position="57"/>
        <end position="97"/>
    </location>
</feature>
<proteinExistence type="predicted"/>